<dbReference type="InterPro" id="IPR000160">
    <property type="entry name" value="GGDEF_dom"/>
</dbReference>
<protein>
    <recommendedName>
        <fullName evidence="1">diguanylate cyclase</fullName>
        <ecNumber evidence="1">2.7.7.65</ecNumber>
    </recommendedName>
</protein>
<dbReference type="Gene3D" id="3.30.70.270">
    <property type="match status" value="1"/>
</dbReference>
<feature type="compositionally biased region" description="Polar residues" evidence="3">
    <location>
        <begin position="1"/>
        <end position="16"/>
    </location>
</feature>
<dbReference type="Pfam" id="PF00990">
    <property type="entry name" value="GGDEF"/>
    <property type="match status" value="1"/>
</dbReference>
<accession>A0ABV4U0L1</accession>
<comment type="catalytic activity">
    <reaction evidence="2">
        <text>2 GTP = 3',3'-c-di-GMP + 2 diphosphate</text>
        <dbReference type="Rhea" id="RHEA:24898"/>
        <dbReference type="ChEBI" id="CHEBI:33019"/>
        <dbReference type="ChEBI" id="CHEBI:37565"/>
        <dbReference type="ChEBI" id="CHEBI:58805"/>
        <dbReference type="EC" id="2.7.7.65"/>
    </reaction>
</comment>
<dbReference type="PROSITE" id="PS50887">
    <property type="entry name" value="GGDEF"/>
    <property type="match status" value="1"/>
</dbReference>
<dbReference type="InterPro" id="IPR029787">
    <property type="entry name" value="Nucleotide_cyclase"/>
</dbReference>
<proteinExistence type="predicted"/>
<dbReference type="RefSeq" id="WP_425344003.1">
    <property type="nucleotide sequence ID" value="NZ_JBGUBD010000001.1"/>
</dbReference>
<dbReference type="PANTHER" id="PTHR45138:SF9">
    <property type="entry name" value="DIGUANYLATE CYCLASE DGCM-RELATED"/>
    <property type="match status" value="1"/>
</dbReference>
<dbReference type="Proteomes" id="UP001575105">
    <property type="component" value="Unassembled WGS sequence"/>
</dbReference>
<gene>
    <name evidence="5" type="ORF">ACERK3_02120</name>
</gene>
<dbReference type="PANTHER" id="PTHR45138">
    <property type="entry name" value="REGULATORY COMPONENTS OF SENSORY TRANSDUCTION SYSTEM"/>
    <property type="match status" value="1"/>
</dbReference>
<evidence type="ECO:0000259" key="4">
    <source>
        <dbReference type="PROSITE" id="PS50887"/>
    </source>
</evidence>
<dbReference type="InterPro" id="IPR050469">
    <property type="entry name" value="Diguanylate_Cyclase"/>
</dbReference>
<comment type="caution">
    <text evidence="5">The sequence shown here is derived from an EMBL/GenBank/DDBJ whole genome shotgun (WGS) entry which is preliminary data.</text>
</comment>
<dbReference type="EMBL" id="JBGUBD010000001">
    <property type="protein sequence ID" value="MFA9477081.1"/>
    <property type="molecule type" value="Genomic_DNA"/>
</dbReference>
<organism evidence="5 6">
    <name type="scientific">Natronomicrosphaera hydrolytica</name>
    <dbReference type="NCBI Taxonomy" id="3242702"/>
    <lineage>
        <taxon>Bacteria</taxon>
        <taxon>Pseudomonadati</taxon>
        <taxon>Planctomycetota</taxon>
        <taxon>Phycisphaerae</taxon>
        <taxon>Phycisphaerales</taxon>
        <taxon>Phycisphaeraceae</taxon>
        <taxon>Natronomicrosphaera</taxon>
    </lineage>
</organism>
<evidence type="ECO:0000313" key="5">
    <source>
        <dbReference type="EMBL" id="MFA9477081.1"/>
    </source>
</evidence>
<feature type="domain" description="GGDEF" evidence="4">
    <location>
        <begin position="305"/>
        <end position="449"/>
    </location>
</feature>
<evidence type="ECO:0000313" key="6">
    <source>
        <dbReference type="Proteomes" id="UP001575105"/>
    </source>
</evidence>
<dbReference type="NCBIfam" id="TIGR00254">
    <property type="entry name" value="GGDEF"/>
    <property type="match status" value="1"/>
</dbReference>
<evidence type="ECO:0000256" key="2">
    <source>
        <dbReference type="ARBA" id="ARBA00034247"/>
    </source>
</evidence>
<evidence type="ECO:0000256" key="3">
    <source>
        <dbReference type="SAM" id="MobiDB-lite"/>
    </source>
</evidence>
<evidence type="ECO:0000256" key="1">
    <source>
        <dbReference type="ARBA" id="ARBA00012528"/>
    </source>
</evidence>
<dbReference type="SUPFAM" id="SSF55073">
    <property type="entry name" value="Nucleotide cyclase"/>
    <property type="match status" value="1"/>
</dbReference>
<feature type="region of interest" description="Disordered" evidence="3">
    <location>
        <begin position="129"/>
        <end position="172"/>
    </location>
</feature>
<name>A0ABV4U0L1_9BACT</name>
<feature type="compositionally biased region" description="Low complexity" evidence="3">
    <location>
        <begin position="144"/>
        <end position="172"/>
    </location>
</feature>
<dbReference type="EC" id="2.7.7.65" evidence="1"/>
<feature type="region of interest" description="Disordered" evidence="3">
    <location>
        <begin position="1"/>
        <end position="22"/>
    </location>
</feature>
<dbReference type="SMART" id="SM00267">
    <property type="entry name" value="GGDEF"/>
    <property type="match status" value="1"/>
</dbReference>
<dbReference type="InterPro" id="IPR043128">
    <property type="entry name" value="Rev_trsase/Diguanyl_cyclase"/>
</dbReference>
<sequence length="456" mass="49246">MSTGHDNTADASTSHSATDRSAPRVIVVDPALAEQLNDELVSQCLPGSQVCAVPTFLNALGELARGPAAAVLVPARAMAGMVAAGAKTMRRMAPDAKLLVVADDTGRAEAERAIEHGFDALVPEPITHPTLHTAWHGTPPASPSPQAEAASGAAATATADQTSKSQAPSADAALEDAELGDVDLVEAILNGQDLLRRTALRLVAARSGITNLGWADPGEDVPAEHVSSAVTCRDHRFGLLHAPAPTPQDHLDGWAAWLGRWLTLERQVRQLEELSMKDELTGIWNRRYFNRFLKHVVDRSARDRSQVTLLVFDIDDFKIYNDRYGHAAGDEILRETARLMQSSVREHDVVARIGGDEFAVIFWDADEKRRPDSHHPESVRAAATRFQQAILQHRFPKLLNEAPGSLTISGGLASFPWDGRTPEELTDKADQIAMQAKRQGKNAITFGPGALRSGEA</sequence>
<keyword evidence="6" id="KW-1185">Reference proteome</keyword>
<dbReference type="CDD" id="cd01949">
    <property type="entry name" value="GGDEF"/>
    <property type="match status" value="1"/>
</dbReference>
<reference evidence="5 6" key="1">
    <citation type="submission" date="2024-08" db="EMBL/GenBank/DDBJ databases">
        <title>Whole-genome sequencing of halo(alkali)philic microorganisms from hypersaline lakes.</title>
        <authorList>
            <person name="Sorokin D.Y."/>
            <person name="Merkel A.Y."/>
            <person name="Messina E."/>
            <person name="Yakimov M."/>
        </authorList>
    </citation>
    <scope>NUCLEOTIDE SEQUENCE [LARGE SCALE GENOMIC DNA]</scope>
    <source>
        <strain evidence="5 6">AB-hyl4</strain>
    </source>
</reference>